<proteinExistence type="predicted"/>
<organism evidence="1">
    <name type="scientific">Sesamum radiatum</name>
    <name type="common">Black benniseed</name>
    <dbReference type="NCBI Taxonomy" id="300843"/>
    <lineage>
        <taxon>Eukaryota</taxon>
        <taxon>Viridiplantae</taxon>
        <taxon>Streptophyta</taxon>
        <taxon>Embryophyta</taxon>
        <taxon>Tracheophyta</taxon>
        <taxon>Spermatophyta</taxon>
        <taxon>Magnoliopsida</taxon>
        <taxon>eudicotyledons</taxon>
        <taxon>Gunneridae</taxon>
        <taxon>Pentapetalae</taxon>
        <taxon>asterids</taxon>
        <taxon>lamiids</taxon>
        <taxon>Lamiales</taxon>
        <taxon>Pedaliaceae</taxon>
        <taxon>Sesamum</taxon>
    </lineage>
</organism>
<evidence type="ECO:0000313" key="1">
    <source>
        <dbReference type="EMBL" id="KAL0385927.1"/>
    </source>
</evidence>
<dbReference type="EMBL" id="JACGWJ010000012">
    <property type="protein sequence ID" value="KAL0385927.1"/>
    <property type="molecule type" value="Genomic_DNA"/>
</dbReference>
<name>A0AAW2S1E6_SESRA</name>
<accession>A0AAW2S1E6</accession>
<dbReference type="AlphaFoldDB" id="A0AAW2S1E6"/>
<reference evidence="1" key="2">
    <citation type="journal article" date="2024" name="Plant">
        <title>Genomic evolution and insights into agronomic trait innovations of Sesamum species.</title>
        <authorList>
            <person name="Miao H."/>
            <person name="Wang L."/>
            <person name="Qu L."/>
            <person name="Liu H."/>
            <person name="Sun Y."/>
            <person name="Le M."/>
            <person name="Wang Q."/>
            <person name="Wei S."/>
            <person name="Zheng Y."/>
            <person name="Lin W."/>
            <person name="Duan Y."/>
            <person name="Cao H."/>
            <person name="Xiong S."/>
            <person name="Wang X."/>
            <person name="Wei L."/>
            <person name="Li C."/>
            <person name="Ma Q."/>
            <person name="Ju M."/>
            <person name="Zhao R."/>
            <person name="Li G."/>
            <person name="Mu C."/>
            <person name="Tian Q."/>
            <person name="Mei H."/>
            <person name="Zhang T."/>
            <person name="Gao T."/>
            <person name="Zhang H."/>
        </authorList>
    </citation>
    <scope>NUCLEOTIDE SEQUENCE</scope>
    <source>
        <strain evidence="1">G02</strain>
    </source>
</reference>
<reference evidence="1" key="1">
    <citation type="submission" date="2020-06" db="EMBL/GenBank/DDBJ databases">
        <authorList>
            <person name="Li T."/>
            <person name="Hu X."/>
            <person name="Zhang T."/>
            <person name="Song X."/>
            <person name="Zhang H."/>
            <person name="Dai N."/>
            <person name="Sheng W."/>
            <person name="Hou X."/>
            <person name="Wei L."/>
        </authorList>
    </citation>
    <scope>NUCLEOTIDE SEQUENCE</scope>
    <source>
        <strain evidence="1">G02</strain>
        <tissue evidence="1">Leaf</tissue>
    </source>
</reference>
<sequence length="88" mass="10051">MLDGLWVIRLVEYEKSLEFQNLLANCSLKYYHHGLQTCTQQFSTVSYPPVGMATFYLDEDAGLASTPKLDKELLLVVPESPLHVEQNY</sequence>
<protein>
    <submittedName>
        <fullName evidence="1">Uncharacterized protein</fullName>
    </submittedName>
</protein>
<gene>
    <name evidence="1" type="ORF">Sradi_2987000</name>
</gene>
<comment type="caution">
    <text evidence="1">The sequence shown here is derived from an EMBL/GenBank/DDBJ whole genome shotgun (WGS) entry which is preliminary data.</text>
</comment>